<dbReference type="PANTHER" id="PTHR30222">
    <property type="entry name" value="SPERMIDINE/PUTRESCINE-BINDING PERIPLASMIC PROTEIN"/>
    <property type="match status" value="1"/>
</dbReference>
<dbReference type="EMBL" id="CAID01000018">
    <property type="protein sequence ID" value="CEG00732.1"/>
    <property type="molecule type" value="Genomic_DNA"/>
</dbReference>
<evidence type="ECO:0000256" key="1">
    <source>
        <dbReference type="ARBA" id="ARBA00004418"/>
    </source>
</evidence>
<dbReference type="SUPFAM" id="SSF53850">
    <property type="entry name" value="Periplasmic binding protein-like II"/>
    <property type="match status" value="1"/>
</dbReference>
<comment type="caution">
    <text evidence="6">The sequence shown here is derived from an EMBL/GenBank/DDBJ whole genome shotgun (WGS) entry which is preliminary data.</text>
</comment>
<feature type="region of interest" description="Disordered" evidence="5">
    <location>
        <begin position="1"/>
        <end position="20"/>
    </location>
</feature>
<reference evidence="7" key="1">
    <citation type="journal article" date="2006" name="Proc. Natl. Acad. Sci. U.S.A.">
        <title>Genome analysis of the smallest free-living eukaryote Ostreococcus tauri unveils many unique features.</title>
        <authorList>
            <person name="Derelle E."/>
            <person name="Ferraz C."/>
            <person name="Rombauts S."/>
            <person name="Rouze P."/>
            <person name="Worden A.Z."/>
            <person name="Robbens S."/>
            <person name="Partensky F."/>
            <person name="Degroeve S."/>
            <person name="Echeynie S."/>
            <person name="Cooke R."/>
            <person name="Saeys Y."/>
            <person name="Wuyts J."/>
            <person name="Jabbari K."/>
            <person name="Bowler C."/>
            <person name="Panaud O."/>
            <person name="Piegu B."/>
            <person name="Ball S.G."/>
            <person name="Ral J.-P."/>
            <person name="Bouget F.-Y."/>
            <person name="Piganeau G."/>
            <person name="De Baets B."/>
            <person name="Picard A."/>
            <person name="Delseny M."/>
            <person name="Demaille J."/>
            <person name="Van de Peer Y."/>
            <person name="Moreau H."/>
        </authorList>
    </citation>
    <scope>NUCLEOTIDE SEQUENCE [LARGE SCALE GENOMIC DNA]</scope>
    <source>
        <strain evidence="7">OTTH 0595 / CCAP 157/2 / RCC745</strain>
    </source>
</reference>
<dbReference type="PANTHER" id="PTHR30222:SF17">
    <property type="entry name" value="SPERMIDINE_PUTRESCINE-BINDING PERIPLASMIC PROTEIN"/>
    <property type="match status" value="1"/>
</dbReference>
<reference evidence="6 7" key="2">
    <citation type="journal article" date="2014" name="BMC Genomics">
        <title>An improved genome of the model marine alga Ostreococcus tauri unfolds by assessing Illumina de novo assemblies.</title>
        <authorList>
            <person name="Blanc-Mathieu R."/>
            <person name="Verhelst B."/>
            <person name="Derelle E."/>
            <person name="Rombauts S."/>
            <person name="Bouget F.Y."/>
            <person name="Carre I."/>
            <person name="Chateau A."/>
            <person name="Eyre-Walker A."/>
            <person name="Grimsley N."/>
            <person name="Moreau H."/>
            <person name="Piegu B."/>
            <person name="Rivals E."/>
            <person name="Schackwitz W."/>
            <person name="Van de Peer Y."/>
            <person name="Piganeau G."/>
        </authorList>
    </citation>
    <scope>NUCLEOTIDE SEQUENCE [LARGE SCALE GENOMIC DNA]</scope>
    <source>
        <strain evidence="7">OTTH 0595 / CCAP 157/2 / RCC745</strain>
    </source>
</reference>
<name>A0A096P9W5_OSTTA</name>
<dbReference type="GO" id="GO:0019808">
    <property type="term" value="F:polyamine binding"/>
    <property type="evidence" value="ECO:0007669"/>
    <property type="project" value="InterPro"/>
</dbReference>
<protein>
    <submittedName>
        <fullName evidence="6">Bacterial periplasmic spermidine/putrescine-binding protein</fullName>
    </submittedName>
</protein>
<dbReference type="STRING" id="70448.A0A096P9W5"/>
<dbReference type="KEGG" id="ota:OT_ostta18g01030"/>
<accession>A0A096P9W5</accession>
<dbReference type="AlphaFoldDB" id="A0A096P9W5"/>
<keyword evidence="7" id="KW-1185">Reference proteome</keyword>
<dbReference type="GeneID" id="9838192"/>
<evidence type="ECO:0000256" key="4">
    <source>
        <dbReference type="ARBA" id="ARBA00022764"/>
    </source>
</evidence>
<proteinExistence type="predicted"/>
<dbReference type="Pfam" id="PF13343">
    <property type="entry name" value="SBP_bac_6"/>
    <property type="match status" value="1"/>
</dbReference>
<dbReference type="PRINTS" id="PR00909">
    <property type="entry name" value="SPERMDNBNDNG"/>
</dbReference>
<gene>
    <name evidence="6" type="ORF">OT_ostta18g01030</name>
</gene>
<dbReference type="Gene3D" id="3.40.190.10">
    <property type="entry name" value="Periplasmic binding protein-like II"/>
    <property type="match status" value="2"/>
</dbReference>
<dbReference type="RefSeq" id="XP_022840550.1">
    <property type="nucleotide sequence ID" value="XM_022983193.1"/>
</dbReference>
<keyword evidence="2" id="KW-0813">Transport</keyword>
<dbReference type="InParanoid" id="A0A096P9W5"/>
<evidence type="ECO:0000313" key="6">
    <source>
        <dbReference type="EMBL" id="CEG00732.1"/>
    </source>
</evidence>
<dbReference type="CDD" id="cd13661">
    <property type="entry name" value="PBP2_PotD_PotF_like_1"/>
    <property type="match status" value="1"/>
</dbReference>
<comment type="subcellular location">
    <subcellularLocation>
        <location evidence="1">Periplasm</location>
    </subcellularLocation>
</comment>
<dbReference type="Proteomes" id="UP000009170">
    <property type="component" value="Unassembled WGS sequence"/>
</dbReference>
<sequence>MSRVVQPATQPSTCTHRVPSERIKSRCGVRTRANSRPEDETASTSRRQIINSFASLSLVIPLEATATTKIEYDRRLVDAYAFDVPLKVRALRGSTAQNASREFAQTQTRRVKLELSTTPSIARSYEELLRPGKRIGKKGIDCATLGDEWLRPAIERGLILPIPNAERSAWWNAIPPVWRQLVRRDPRSGLLSSSGDIFGAPYRFGCVTIAYRKDKLPKGVKPPTDWSDLFDPRLQGMIGMPNAPRLVLSAALKAEGMSVNVGDVGGVDGRVSARVRQLRESVKVFDDLQYLQALACGDCAVVVGPSEDVFSVARRSTLIVPVVPRSGTTLWSDCWVVPTTSVTNVGGGPSPALEQWINYTLSPARVNMRVGLKGGISPLMFDGRGIESGYARYPNVARPVLGTSDEDMLKGWIPDDSVWAASEFQLPLTDRVRAQYVAMSRR</sequence>
<dbReference type="InterPro" id="IPR001188">
    <property type="entry name" value="Sperm_putr-bd"/>
</dbReference>
<organism evidence="6 7">
    <name type="scientific">Ostreococcus tauri</name>
    <name type="common">Marine green alga</name>
    <dbReference type="NCBI Taxonomy" id="70448"/>
    <lineage>
        <taxon>Eukaryota</taxon>
        <taxon>Viridiplantae</taxon>
        <taxon>Chlorophyta</taxon>
        <taxon>Mamiellophyceae</taxon>
        <taxon>Mamiellales</taxon>
        <taxon>Bathycoccaceae</taxon>
        <taxon>Ostreococcus</taxon>
    </lineage>
</organism>
<evidence type="ECO:0000313" key="7">
    <source>
        <dbReference type="Proteomes" id="UP000009170"/>
    </source>
</evidence>
<evidence type="ECO:0000256" key="2">
    <source>
        <dbReference type="ARBA" id="ARBA00022448"/>
    </source>
</evidence>
<dbReference type="GO" id="GO:0015846">
    <property type="term" value="P:polyamine transport"/>
    <property type="evidence" value="ECO:0007669"/>
    <property type="project" value="InterPro"/>
</dbReference>
<keyword evidence="4" id="KW-0574">Periplasm</keyword>
<evidence type="ECO:0000256" key="5">
    <source>
        <dbReference type="SAM" id="MobiDB-lite"/>
    </source>
</evidence>
<keyword evidence="3" id="KW-0732">Signal</keyword>
<dbReference type="FunCoup" id="A0A096P9W5">
    <property type="interactions" value="457"/>
</dbReference>
<evidence type="ECO:0000256" key="3">
    <source>
        <dbReference type="ARBA" id="ARBA00022729"/>
    </source>
</evidence>
<dbReference type="OrthoDB" id="10266693at2759"/>